<evidence type="ECO:0000313" key="1">
    <source>
        <dbReference type="EMBL" id="CAG7718450.1"/>
    </source>
</evidence>
<dbReference type="EMBL" id="CAJVCH010053568">
    <property type="protein sequence ID" value="CAG7718450.1"/>
    <property type="molecule type" value="Genomic_DNA"/>
</dbReference>
<proteinExistence type="predicted"/>
<sequence>IQVLIQGVKMVVELAEKSSSFQRIGARFTTQPFPGCENLEFRS</sequence>
<dbReference type="Proteomes" id="UP000708208">
    <property type="component" value="Unassembled WGS sequence"/>
</dbReference>
<accession>A0A8J2JE31</accession>
<reference evidence="1" key="1">
    <citation type="submission" date="2021-06" db="EMBL/GenBank/DDBJ databases">
        <authorList>
            <person name="Hodson N. C."/>
            <person name="Mongue J. A."/>
            <person name="Jaron S. K."/>
        </authorList>
    </citation>
    <scope>NUCLEOTIDE SEQUENCE</scope>
</reference>
<dbReference type="OrthoDB" id="269227at2759"/>
<keyword evidence="2" id="KW-1185">Reference proteome</keyword>
<dbReference type="AlphaFoldDB" id="A0A8J2JE31"/>
<gene>
    <name evidence="1" type="ORF">AFUS01_LOCUS7842</name>
</gene>
<organism evidence="1 2">
    <name type="scientific">Allacma fusca</name>
    <dbReference type="NCBI Taxonomy" id="39272"/>
    <lineage>
        <taxon>Eukaryota</taxon>
        <taxon>Metazoa</taxon>
        <taxon>Ecdysozoa</taxon>
        <taxon>Arthropoda</taxon>
        <taxon>Hexapoda</taxon>
        <taxon>Collembola</taxon>
        <taxon>Symphypleona</taxon>
        <taxon>Sminthuridae</taxon>
        <taxon>Allacma</taxon>
    </lineage>
</organism>
<feature type="non-terminal residue" evidence="1">
    <location>
        <position position="1"/>
    </location>
</feature>
<evidence type="ECO:0000313" key="2">
    <source>
        <dbReference type="Proteomes" id="UP000708208"/>
    </source>
</evidence>
<feature type="non-terminal residue" evidence="1">
    <location>
        <position position="43"/>
    </location>
</feature>
<name>A0A8J2JE31_9HEXA</name>
<protein>
    <submittedName>
        <fullName evidence="1">Uncharacterized protein</fullName>
    </submittedName>
</protein>
<comment type="caution">
    <text evidence="1">The sequence shown here is derived from an EMBL/GenBank/DDBJ whole genome shotgun (WGS) entry which is preliminary data.</text>
</comment>